<reference evidence="1" key="1">
    <citation type="journal article" date="2020" name="Stud. Mycol.">
        <title>101 Dothideomycetes genomes: a test case for predicting lifestyles and emergence of pathogens.</title>
        <authorList>
            <person name="Haridas S."/>
            <person name="Albert R."/>
            <person name="Binder M."/>
            <person name="Bloem J."/>
            <person name="Labutti K."/>
            <person name="Salamov A."/>
            <person name="Andreopoulos B."/>
            <person name="Baker S."/>
            <person name="Barry K."/>
            <person name="Bills G."/>
            <person name="Bluhm B."/>
            <person name="Cannon C."/>
            <person name="Castanera R."/>
            <person name="Culley D."/>
            <person name="Daum C."/>
            <person name="Ezra D."/>
            <person name="Gonzalez J."/>
            <person name="Henrissat B."/>
            <person name="Kuo A."/>
            <person name="Liang C."/>
            <person name="Lipzen A."/>
            <person name="Lutzoni F."/>
            <person name="Magnuson J."/>
            <person name="Mondo S."/>
            <person name="Nolan M."/>
            <person name="Ohm R."/>
            <person name="Pangilinan J."/>
            <person name="Park H.-J."/>
            <person name="Ramirez L."/>
            <person name="Alfaro M."/>
            <person name="Sun H."/>
            <person name="Tritt A."/>
            <person name="Yoshinaga Y."/>
            <person name="Zwiers L.-H."/>
            <person name="Turgeon B."/>
            <person name="Goodwin S."/>
            <person name="Spatafora J."/>
            <person name="Crous P."/>
            <person name="Grigoriev I."/>
        </authorList>
    </citation>
    <scope>NUCLEOTIDE SEQUENCE</scope>
    <source>
        <strain evidence="1">CBS 525.71</strain>
    </source>
</reference>
<evidence type="ECO:0000313" key="2">
    <source>
        <dbReference type="Proteomes" id="UP000799754"/>
    </source>
</evidence>
<sequence length="141" mass="15998">MLSVVCCPVSGEPVRRRAMQACRWGAVYSSSKAGLAREYRYRGRVTGCWVKRGGRVRWSKIPGAGGRRRWPGLVVRLRRLQVIGMTLGGTSSGAAEQLFEQDVRDDFACTEKHYKKQQPRIVDISLWRGAPFSYRSRGQHQ</sequence>
<gene>
    <name evidence="1" type="ORF">BU25DRAFT_76760</name>
</gene>
<dbReference type="EMBL" id="MU006702">
    <property type="protein sequence ID" value="KAF2632549.1"/>
    <property type="molecule type" value="Genomic_DNA"/>
</dbReference>
<protein>
    <submittedName>
        <fullName evidence="1">Uncharacterized protein</fullName>
    </submittedName>
</protein>
<name>A0ACB6SGV1_9PLEO</name>
<accession>A0ACB6SGV1</accession>
<keyword evidence="2" id="KW-1185">Reference proteome</keyword>
<organism evidence="1 2">
    <name type="scientific">Macroventuria anomochaeta</name>
    <dbReference type="NCBI Taxonomy" id="301207"/>
    <lineage>
        <taxon>Eukaryota</taxon>
        <taxon>Fungi</taxon>
        <taxon>Dikarya</taxon>
        <taxon>Ascomycota</taxon>
        <taxon>Pezizomycotina</taxon>
        <taxon>Dothideomycetes</taxon>
        <taxon>Pleosporomycetidae</taxon>
        <taxon>Pleosporales</taxon>
        <taxon>Pleosporineae</taxon>
        <taxon>Didymellaceae</taxon>
        <taxon>Macroventuria</taxon>
    </lineage>
</organism>
<proteinExistence type="predicted"/>
<comment type="caution">
    <text evidence="1">The sequence shown here is derived from an EMBL/GenBank/DDBJ whole genome shotgun (WGS) entry which is preliminary data.</text>
</comment>
<dbReference type="Proteomes" id="UP000799754">
    <property type="component" value="Unassembled WGS sequence"/>
</dbReference>
<evidence type="ECO:0000313" key="1">
    <source>
        <dbReference type="EMBL" id="KAF2632549.1"/>
    </source>
</evidence>